<sequence>MNTTMRLVDGALTGERGSAEAVLVRHLRLVLDHLEAFEERYPDYFVPEDEPARRPRPARRRPGA</sequence>
<dbReference type="RefSeq" id="WP_260189162.1">
    <property type="nucleotide sequence ID" value="NZ_JAFFZE010000004.1"/>
</dbReference>
<dbReference type="Proteomes" id="UP001156441">
    <property type="component" value="Unassembled WGS sequence"/>
</dbReference>
<reference evidence="1 2" key="1">
    <citation type="submission" date="2021-02" db="EMBL/GenBank/DDBJ databases">
        <title>Actinophytocola xerophila sp. nov., isolated from soil of cotton cropping field.</title>
        <authorList>
            <person name="Huang R."/>
            <person name="Chen X."/>
            <person name="Ge X."/>
            <person name="Liu W."/>
        </authorList>
    </citation>
    <scope>NUCLEOTIDE SEQUENCE [LARGE SCALE GENOMIC DNA]</scope>
    <source>
        <strain evidence="1 2">S1-96</strain>
    </source>
</reference>
<evidence type="ECO:0000313" key="1">
    <source>
        <dbReference type="EMBL" id="MCT2581800.1"/>
    </source>
</evidence>
<name>A0ABT2J2S0_9PSEU</name>
<accession>A0ABT2J2S0</accession>
<evidence type="ECO:0000313" key="2">
    <source>
        <dbReference type="Proteomes" id="UP001156441"/>
    </source>
</evidence>
<comment type="caution">
    <text evidence="1">The sequence shown here is derived from an EMBL/GenBank/DDBJ whole genome shotgun (WGS) entry which is preliminary data.</text>
</comment>
<keyword evidence="2" id="KW-1185">Reference proteome</keyword>
<protein>
    <submittedName>
        <fullName evidence="1">Uncharacterized protein</fullName>
    </submittedName>
</protein>
<proteinExistence type="predicted"/>
<dbReference type="EMBL" id="JAFFZE010000004">
    <property type="protein sequence ID" value="MCT2581800.1"/>
    <property type="molecule type" value="Genomic_DNA"/>
</dbReference>
<gene>
    <name evidence="1" type="ORF">JT362_01540</name>
</gene>
<organism evidence="1 2">
    <name type="scientific">Actinophytocola gossypii</name>
    <dbReference type="NCBI Taxonomy" id="2812003"/>
    <lineage>
        <taxon>Bacteria</taxon>
        <taxon>Bacillati</taxon>
        <taxon>Actinomycetota</taxon>
        <taxon>Actinomycetes</taxon>
        <taxon>Pseudonocardiales</taxon>
        <taxon>Pseudonocardiaceae</taxon>
    </lineage>
</organism>